<evidence type="ECO:0000313" key="3">
    <source>
        <dbReference type="Proteomes" id="UP001044222"/>
    </source>
</evidence>
<evidence type="ECO:0000256" key="1">
    <source>
        <dbReference type="SAM" id="SignalP"/>
    </source>
</evidence>
<dbReference type="AlphaFoldDB" id="A0A9D3RK85"/>
<dbReference type="Proteomes" id="UP001044222">
    <property type="component" value="Chromosome 16"/>
</dbReference>
<evidence type="ECO:0008006" key="4">
    <source>
        <dbReference type="Google" id="ProtNLM"/>
    </source>
</evidence>
<proteinExistence type="predicted"/>
<feature type="non-terminal residue" evidence="2">
    <location>
        <position position="1"/>
    </location>
</feature>
<keyword evidence="1" id="KW-0732">Signal</keyword>
<protein>
    <recommendedName>
        <fullName evidence="4">Secreted protein</fullName>
    </recommendedName>
</protein>
<feature type="signal peptide" evidence="1">
    <location>
        <begin position="1"/>
        <end position="24"/>
    </location>
</feature>
<reference evidence="2" key="1">
    <citation type="submission" date="2021-01" db="EMBL/GenBank/DDBJ databases">
        <title>A chromosome-scale assembly of European eel, Anguilla anguilla.</title>
        <authorList>
            <person name="Henkel C."/>
            <person name="Jong-Raadsen S.A."/>
            <person name="Dufour S."/>
            <person name="Weltzien F.-A."/>
            <person name="Palstra A.P."/>
            <person name="Pelster B."/>
            <person name="Spaink H.P."/>
            <person name="Van Den Thillart G.E."/>
            <person name="Jansen H."/>
            <person name="Zahm M."/>
            <person name="Klopp C."/>
            <person name="Cedric C."/>
            <person name="Louis A."/>
            <person name="Berthelot C."/>
            <person name="Parey E."/>
            <person name="Roest Crollius H."/>
            <person name="Montfort J."/>
            <person name="Robinson-Rechavi M."/>
            <person name="Bucao C."/>
            <person name="Bouchez O."/>
            <person name="Gislard M."/>
            <person name="Lluch J."/>
            <person name="Milhes M."/>
            <person name="Lampietro C."/>
            <person name="Lopez Roques C."/>
            <person name="Donnadieu C."/>
            <person name="Braasch I."/>
            <person name="Desvignes T."/>
            <person name="Postlethwait J."/>
            <person name="Bobe J."/>
            <person name="Guiguen Y."/>
            <person name="Dirks R."/>
        </authorList>
    </citation>
    <scope>NUCLEOTIDE SEQUENCE</scope>
    <source>
        <strain evidence="2">Tag_6206</strain>
        <tissue evidence="2">Liver</tissue>
    </source>
</reference>
<keyword evidence="3" id="KW-1185">Reference proteome</keyword>
<accession>A0A9D3RK85</accession>
<evidence type="ECO:0000313" key="2">
    <source>
        <dbReference type="EMBL" id="KAG5833413.1"/>
    </source>
</evidence>
<gene>
    <name evidence="2" type="ORF">ANANG_G00275670</name>
</gene>
<feature type="chain" id="PRO_5039533484" description="Secreted protein" evidence="1">
    <location>
        <begin position="25"/>
        <end position="105"/>
    </location>
</feature>
<sequence length="105" mass="11738">IHLGTLLFWRQLLLLGSFCAPSHPLQVTKLCSTSRLTPLSSPPRTLWDQLAWPMHRNSLLPPAALWDGQDACSLISGELSRTSERCTAHLRNMNGDKHKAYGPCF</sequence>
<name>A0A9D3RK85_ANGAN</name>
<organism evidence="2 3">
    <name type="scientific">Anguilla anguilla</name>
    <name type="common">European freshwater eel</name>
    <name type="synonym">Muraena anguilla</name>
    <dbReference type="NCBI Taxonomy" id="7936"/>
    <lineage>
        <taxon>Eukaryota</taxon>
        <taxon>Metazoa</taxon>
        <taxon>Chordata</taxon>
        <taxon>Craniata</taxon>
        <taxon>Vertebrata</taxon>
        <taxon>Euteleostomi</taxon>
        <taxon>Actinopterygii</taxon>
        <taxon>Neopterygii</taxon>
        <taxon>Teleostei</taxon>
        <taxon>Anguilliformes</taxon>
        <taxon>Anguillidae</taxon>
        <taxon>Anguilla</taxon>
    </lineage>
</organism>
<dbReference type="EMBL" id="JAFIRN010000016">
    <property type="protein sequence ID" value="KAG5833413.1"/>
    <property type="molecule type" value="Genomic_DNA"/>
</dbReference>
<comment type="caution">
    <text evidence="2">The sequence shown here is derived from an EMBL/GenBank/DDBJ whole genome shotgun (WGS) entry which is preliminary data.</text>
</comment>